<dbReference type="RefSeq" id="WP_109719551.1">
    <property type="nucleotide sequence ID" value="NZ_QEQK01000005.1"/>
</dbReference>
<dbReference type="EMBL" id="QEQK01000005">
    <property type="protein sequence ID" value="PWN56357.1"/>
    <property type="molecule type" value="Genomic_DNA"/>
</dbReference>
<accession>A0A363ULS8</accession>
<comment type="caution">
    <text evidence="3">The sequence shown here is derived from an EMBL/GenBank/DDBJ whole genome shotgun (WGS) entry which is preliminary data.</text>
</comment>
<proteinExistence type="predicted"/>
<keyword evidence="4" id="KW-1185">Reference proteome</keyword>
<evidence type="ECO:0000256" key="1">
    <source>
        <dbReference type="SAM" id="MobiDB-lite"/>
    </source>
</evidence>
<evidence type="ECO:0000313" key="4">
    <source>
        <dbReference type="Proteomes" id="UP000251800"/>
    </source>
</evidence>
<name>A0A363ULS8_9GAMM</name>
<gene>
    <name evidence="3" type="ORF">DEH80_05820</name>
</gene>
<evidence type="ECO:0000256" key="2">
    <source>
        <dbReference type="SAM" id="SignalP"/>
    </source>
</evidence>
<sequence length="325" mass="34880">MKQIVLAVGAAAVLAMPAHADWRYLILNEPLDQPVREQPAQPMLPASRGDHRVDAVLDIVMNGGLRGQAEVIMTANDDILVSGEGARLAGLGFGPGDAVPELGFFYPVDELRPAVRAQIQGNQLLMQTGVDTALHRTPGISRSESRPALAPIPDRAPGFQTQPLAVAPAPAPAAPTLALEPELDAAPPPVTRRHQLPWPEVLSTPMPSSGASRTYRQAEVMVSVDGQPRGVLIAALGPDNTPQLAPEDLQALRLPVPAEAVDRGFAVPDDLTQTYSTQYDPAALELRLSTRAPDRWYLAEDDRDEATCTEHGPRRSGPGMRRRDC</sequence>
<dbReference type="AlphaFoldDB" id="A0A363ULS8"/>
<feature type="compositionally biased region" description="Basic and acidic residues" evidence="1">
    <location>
        <begin position="301"/>
        <end position="313"/>
    </location>
</feature>
<feature type="region of interest" description="Disordered" evidence="1">
    <location>
        <begin position="301"/>
        <end position="325"/>
    </location>
</feature>
<protein>
    <submittedName>
        <fullName evidence="3">Uncharacterized protein</fullName>
    </submittedName>
</protein>
<dbReference type="Proteomes" id="UP000251800">
    <property type="component" value="Unassembled WGS sequence"/>
</dbReference>
<organism evidence="3 4">
    <name type="scientific">Abyssibacter profundi</name>
    <dbReference type="NCBI Taxonomy" id="2182787"/>
    <lineage>
        <taxon>Bacteria</taxon>
        <taxon>Pseudomonadati</taxon>
        <taxon>Pseudomonadota</taxon>
        <taxon>Gammaproteobacteria</taxon>
        <taxon>Chromatiales</taxon>
        <taxon>Oceanococcaceae</taxon>
        <taxon>Abyssibacter</taxon>
    </lineage>
</organism>
<feature type="signal peptide" evidence="2">
    <location>
        <begin position="1"/>
        <end position="20"/>
    </location>
</feature>
<keyword evidence="2" id="KW-0732">Signal</keyword>
<evidence type="ECO:0000313" key="3">
    <source>
        <dbReference type="EMBL" id="PWN56357.1"/>
    </source>
</evidence>
<reference evidence="3 4" key="1">
    <citation type="submission" date="2018-05" db="EMBL/GenBank/DDBJ databases">
        <title>Abyssibacter profundi OUC007T gen. nov., sp. nov, a marine bacterium isolated from seawater of the Mariana Trench.</title>
        <authorList>
            <person name="Zhou S."/>
        </authorList>
    </citation>
    <scope>NUCLEOTIDE SEQUENCE [LARGE SCALE GENOMIC DNA]</scope>
    <source>
        <strain evidence="3 4">OUC007</strain>
    </source>
</reference>
<feature type="chain" id="PRO_5016941805" evidence="2">
    <location>
        <begin position="21"/>
        <end position="325"/>
    </location>
</feature>